<protein>
    <submittedName>
        <fullName evidence="2">Uncharacterized protein</fullName>
    </submittedName>
</protein>
<reference evidence="2 3" key="1">
    <citation type="submission" date="2024-05" db="EMBL/GenBank/DDBJ databases">
        <title>Neorhizobium sp. Rsf11, a plant growth promoting and heavy metal resistant PAH-degrader.</title>
        <authorList>
            <person name="Golubev S.N."/>
            <person name="Muratova A.Y."/>
            <person name="Markelova M.I."/>
        </authorList>
    </citation>
    <scope>NUCLEOTIDE SEQUENCE [LARGE SCALE GENOMIC DNA]</scope>
    <source>
        <strain evidence="2 3">Rsf11</strain>
    </source>
</reference>
<evidence type="ECO:0000313" key="3">
    <source>
        <dbReference type="Proteomes" id="UP001496627"/>
    </source>
</evidence>
<evidence type="ECO:0000313" key="2">
    <source>
        <dbReference type="EMBL" id="MEQ1403747.1"/>
    </source>
</evidence>
<feature type="transmembrane region" description="Helical" evidence="1">
    <location>
        <begin position="69"/>
        <end position="95"/>
    </location>
</feature>
<feature type="transmembrane region" description="Helical" evidence="1">
    <location>
        <begin position="101"/>
        <end position="126"/>
    </location>
</feature>
<accession>A0ABV0LVX3</accession>
<evidence type="ECO:0000256" key="1">
    <source>
        <dbReference type="SAM" id="Phobius"/>
    </source>
</evidence>
<sequence>MSAVKTPGDDELPTPEDILASEGFDAAASEQYQTEVEREFSAVAVQSEVEWAHLKGLQDHYWHKGNWSWFLMGIMSAMIIFQSFLLGLVGAGVWGFSKYEWLLPALLVQNLGQIIALAFVVVRSLFRDQGFVKPEK</sequence>
<dbReference type="EMBL" id="JBEAAL010000001">
    <property type="protein sequence ID" value="MEQ1403747.1"/>
    <property type="molecule type" value="Genomic_DNA"/>
</dbReference>
<dbReference type="RefSeq" id="WP_348862078.1">
    <property type="nucleotide sequence ID" value="NZ_JBEAAL010000001.1"/>
</dbReference>
<proteinExistence type="predicted"/>
<gene>
    <name evidence="2" type="ORF">ABK249_02270</name>
</gene>
<comment type="caution">
    <text evidence="2">The sequence shown here is derived from an EMBL/GenBank/DDBJ whole genome shotgun (WGS) entry which is preliminary data.</text>
</comment>
<keyword evidence="1" id="KW-0472">Membrane</keyword>
<keyword evidence="1" id="KW-0812">Transmembrane</keyword>
<name>A0ABV0LVX3_9HYPH</name>
<keyword evidence="1" id="KW-1133">Transmembrane helix</keyword>
<dbReference type="Proteomes" id="UP001496627">
    <property type="component" value="Unassembled WGS sequence"/>
</dbReference>
<keyword evidence="3" id="KW-1185">Reference proteome</keyword>
<organism evidence="2 3">
    <name type="scientific">Neorhizobium phenanthreniclasticum</name>
    <dbReference type="NCBI Taxonomy" id="3157917"/>
    <lineage>
        <taxon>Bacteria</taxon>
        <taxon>Pseudomonadati</taxon>
        <taxon>Pseudomonadota</taxon>
        <taxon>Alphaproteobacteria</taxon>
        <taxon>Hyphomicrobiales</taxon>
        <taxon>Rhizobiaceae</taxon>
        <taxon>Rhizobium/Agrobacterium group</taxon>
        <taxon>Neorhizobium</taxon>
    </lineage>
</organism>